<keyword evidence="2" id="KW-1185">Reference proteome</keyword>
<evidence type="ECO:0000313" key="1">
    <source>
        <dbReference type="EMBL" id="KAH6933981.1"/>
    </source>
</evidence>
<protein>
    <submittedName>
        <fullName evidence="1">Uncharacterized protein</fullName>
    </submittedName>
</protein>
<accession>A0ACB7SJ39</accession>
<evidence type="ECO:0000313" key="2">
    <source>
        <dbReference type="Proteomes" id="UP000821845"/>
    </source>
</evidence>
<gene>
    <name evidence="1" type="ORF">HPB50_019369</name>
</gene>
<organism evidence="1 2">
    <name type="scientific">Hyalomma asiaticum</name>
    <name type="common">Tick</name>
    <dbReference type="NCBI Taxonomy" id="266040"/>
    <lineage>
        <taxon>Eukaryota</taxon>
        <taxon>Metazoa</taxon>
        <taxon>Ecdysozoa</taxon>
        <taxon>Arthropoda</taxon>
        <taxon>Chelicerata</taxon>
        <taxon>Arachnida</taxon>
        <taxon>Acari</taxon>
        <taxon>Parasitiformes</taxon>
        <taxon>Ixodida</taxon>
        <taxon>Ixodoidea</taxon>
        <taxon>Ixodidae</taxon>
        <taxon>Hyalomminae</taxon>
        <taxon>Hyalomma</taxon>
    </lineage>
</organism>
<proteinExistence type="predicted"/>
<reference evidence="1" key="1">
    <citation type="submission" date="2020-05" db="EMBL/GenBank/DDBJ databases">
        <title>Large-scale comparative analyses of tick genomes elucidate their genetic diversity and vector capacities.</title>
        <authorList>
            <person name="Jia N."/>
            <person name="Wang J."/>
            <person name="Shi W."/>
            <person name="Du L."/>
            <person name="Sun Y."/>
            <person name="Zhan W."/>
            <person name="Jiang J."/>
            <person name="Wang Q."/>
            <person name="Zhang B."/>
            <person name="Ji P."/>
            <person name="Sakyi L.B."/>
            <person name="Cui X."/>
            <person name="Yuan T."/>
            <person name="Jiang B."/>
            <person name="Yang W."/>
            <person name="Lam T.T.-Y."/>
            <person name="Chang Q."/>
            <person name="Ding S."/>
            <person name="Wang X."/>
            <person name="Zhu J."/>
            <person name="Ruan X."/>
            <person name="Zhao L."/>
            <person name="Wei J."/>
            <person name="Que T."/>
            <person name="Du C."/>
            <person name="Cheng J."/>
            <person name="Dai P."/>
            <person name="Han X."/>
            <person name="Huang E."/>
            <person name="Gao Y."/>
            <person name="Liu J."/>
            <person name="Shao H."/>
            <person name="Ye R."/>
            <person name="Li L."/>
            <person name="Wei W."/>
            <person name="Wang X."/>
            <person name="Wang C."/>
            <person name="Yang T."/>
            <person name="Huo Q."/>
            <person name="Li W."/>
            <person name="Guo W."/>
            <person name="Chen H."/>
            <person name="Zhou L."/>
            <person name="Ni X."/>
            <person name="Tian J."/>
            <person name="Zhou Y."/>
            <person name="Sheng Y."/>
            <person name="Liu T."/>
            <person name="Pan Y."/>
            <person name="Xia L."/>
            <person name="Li J."/>
            <person name="Zhao F."/>
            <person name="Cao W."/>
        </authorList>
    </citation>
    <scope>NUCLEOTIDE SEQUENCE</scope>
    <source>
        <strain evidence="1">Hyas-2018</strain>
    </source>
</reference>
<dbReference type="EMBL" id="CM023484">
    <property type="protein sequence ID" value="KAH6933981.1"/>
    <property type="molecule type" value="Genomic_DNA"/>
</dbReference>
<sequence length="453" mass="49296">MVSQEDNRTIVSCHKWDYDIASNADSIVSRFDLVCDRKYLYDLSSLLPVIGSAVVAPLLGLASDRAGRKPVMLACAFGQLLATIGNSFAETYPFFVFTRVLTFVTADVTFLNTFILLHEVTGNARRSLFTFLDTAVPAVVIAPLMHALSLLEPQWMLARAFTVVIGALLLVWCCLQEESPAWLISTRHISRARNVLLLAAKENGIDVAKARLTFVALEEQLFNMDKTWPSAASMENVLDAVKMRRRAISALMARLALDATFIGIMTNDITTGVLWEAANFIAATAYMAAICVVMRVHGIREILSTLMVILSGLSISEATAIFTGQQTMTRLLHAGMKVATTGAMAVTLSYTAETFPTAVRNAGISISHLAGGIGNVVAIAITLLTEPHAGHVFYGLSALTVLLSVAAIQWLPEVHIEKPQRRQSRSALSDHERKAALLASLQSRTALPSRRHT</sequence>
<name>A0ACB7SJ39_HYAAI</name>
<comment type="caution">
    <text evidence="1">The sequence shown here is derived from an EMBL/GenBank/DDBJ whole genome shotgun (WGS) entry which is preliminary data.</text>
</comment>
<dbReference type="Proteomes" id="UP000821845">
    <property type="component" value="Chromosome 4"/>
</dbReference>